<dbReference type="KEGG" id="llu:AKJ09_01406"/>
<keyword evidence="4" id="KW-0732">Signal</keyword>
<keyword evidence="3" id="KW-0472">Membrane</keyword>
<evidence type="ECO:0000256" key="3">
    <source>
        <dbReference type="SAM" id="Phobius"/>
    </source>
</evidence>
<evidence type="ECO:0000313" key="6">
    <source>
        <dbReference type="Proteomes" id="UP000064967"/>
    </source>
</evidence>
<dbReference type="PROSITE" id="PS50005">
    <property type="entry name" value="TPR"/>
    <property type="match status" value="1"/>
</dbReference>
<evidence type="ECO:0000256" key="1">
    <source>
        <dbReference type="PROSITE-ProRule" id="PRU00339"/>
    </source>
</evidence>
<dbReference type="Proteomes" id="UP000064967">
    <property type="component" value="Chromosome"/>
</dbReference>
<dbReference type="STRING" id="1391654.AKJ09_01406"/>
<evidence type="ECO:0000256" key="2">
    <source>
        <dbReference type="SAM" id="MobiDB-lite"/>
    </source>
</evidence>
<protein>
    <submittedName>
        <fullName evidence="5">Uncharacterized protein</fullName>
    </submittedName>
</protein>
<dbReference type="InterPro" id="IPR019734">
    <property type="entry name" value="TPR_rpt"/>
</dbReference>
<dbReference type="EMBL" id="CP012333">
    <property type="protein sequence ID" value="AKU94742.1"/>
    <property type="molecule type" value="Genomic_DNA"/>
</dbReference>
<feature type="chain" id="PRO_5005466008" evidence="4">
    <location>
        <begin position="23"/>
        <end position="329"/>
    </location>
</feature>
<feature type="signal peptide" evidence="4">
    <location>
        <begin position="1"/>
        <end position="22"/>
    </location>
</feature>
<keyword evidence="3" id="KW-0812">Transmembrane</keyword>
<sequence>MLRYRFVLTAALVTCIALPASAQEDPRKAQAEALFQEGLKLHDKDRESEAVEKYQKAYATYPSPNILLNLAVSEKILGQNVKALRHFREAVRNPLLNPKGLPMAKKAIAELEPKVARVDVRGPAGLVVKVDGEELRLPLAEPLDLEPGTVVATGTLDSERYEGRVLASVGSVTTLEMKPSSSGAATSSSPASTSSTTTNVEPPPVVREKSFWDTGRIAGVAAFGVGLVGVGAGVLFASKASDDKDKADAFQNELGPSGCSGVGSPKCGEWHDARDSQDRNATLSTVFVISGAVVAATGVALFVWPRKEAPHVVPAVSRDGGGLTLFGTF</sequence>
<dbReference type="InterPro" id="IPR011990">
    <property type="entry name" value="TPR-like_helical_dom_sf"/>
</dbReference>
<dbReference type="SUPFAM" id="SSF48452">
    <property type="entry name" value="TPR-like"/>
    <property type="match status" value="1"/>
</dbReference>
<reference evidence="5 6" key="1">
    <citation type="submission" date="2015-08" db="EMBL/GenBank/DDBJ databases">
        <authorList>
            <person name="Babu N.S."/>
            <person name="Beckwith C.J."/>
            <person name="Beseler K.G."/>
            <person name="Brison A."/>
            <person name="Carone J.V."/>
            <person name="Caskin T.P."/>
            <person name="Diamond M."/>
            <person name="Durham M.E."/>
            <person name="Foxe J.M."/>
            <person name="Go M."/>
            <person name="Henderson B.A."/>
            <person name="Jones I.B."/>
            <person name="McGettigan J.A."/>
            <person name="Micheletti S.J."/>
            <person name="Nasrallah M.E."/>
            <person name="Ortiz D."/>
            <person name="Piller C.R."/>
            <person name="Privatt S.R."/>
            <person name="Schneider S.L."/>
            <person name="Sharp S."/>
            <person name="Smith T.C."/>
            <person name="Stanton J.D."/>
            <person name="Ullery H.E."/>
            <person name="Wilson R.J."/>
            <person name="Serrano M.G."/>
            <person name="Buck G."/>
            <person name="Lee V."/>
            <person name="Wang Y."/>
            <person name="Carvalho R."/>
            <person name="Voegtly L."/>
            <person name="Shi R."/>
            <person name="Duckworth R."/>
            <person name="Johnson A."/>
            <person name="Loviza R."/>
            <person name="Walstead R."/>
            <person name="Shah Z."/>
            <person name="Kiflezghi M."/>
            <person name="Wade K."/>
            <person name="Ball S.L."/>
            <person name="Bradley K.W."/>
            <person name="Asai D.J."/>
            <person name="Bowman C.A."/>
            <person name="Russell D.A."/>
            <person name="Pope W.H."/>
            <person name="Jacobs-Sera D."/>
            <person name="Hendrix R.W."/>
            <person name="Hatfull G.F."/>
        </authorList>
    </citation>
    <scope>NUCLEOTIDE SEQUENCE [LARGE SCALE GENOMIC DNA]</scope>
    <source>
        <strain evidence="5 6">DSM 27648</strain>
    </source>
</reference>
<dbReference type="AlphaFoldDB" id="A0A0K1PMK6"/>
<accession>A0A0K1PMK6</accession>
<evidence type="ECO:0000256" key="4">
    <source>
        <dbReference type="SAM" id="SignalP"/>
    </source>
</evidence>
<organism evidence="5 6">
    <name type="scientific">Labilithrix luteola</name>
    <dbReference type="NCBI Taxonomy" id="1391654"/>
    <lineage>
        <taxon>Bacteria</taxon>
        <taxon>Pseudomonadati</taxon>
        <taxon>Myxococcota</taxon>
        <taxon>Polyangia</taxon>
        <taxon>Polyangiales</taxon>
        <taxon>Labilitrichaceae</taxon>
        <taxon>Labilithrix</taxon>
    </lineage>
</organism>
<gene>
    <name evidence="5" type="ORF">AKJ09_01406</name>
</gene>
<feature type="transmembrane region" description="Helical" evidence="3">
    <location>
        <begin position="283"/>
        <end position="304"/>
    </location>
</feature>
<keyword evidence="3" id="KW-1133">Transmembrane helix</keyword>
<name>A0A0K1PMK6_9BACT</name>
<dbReference type="Gene3D" id="1.25.40.10">
    <property type="entry name" value="Tetratricopeptide repeat domain"/>
    <property type="match status" value="1"/>
</dbReference>
<feature type="transmembrane region" description="Helical" evidence="3">
    <location>
        <begin position="217"/>
        <end position="237"/>
    </location>
</feature>
<feature type="compositionally biased region" description="Low complexity" evidence="2">
    <location>
        <begin position="179"/>
        <end position="198"/>
    </location>
</feature>
<dbReference type="RefSeq" id="WP_146646296.1">
    <property type="nucleotide sequence ID" value="NZ_CP012333.1"/>
</dbReference>
<evidence type="ECO:0000313" key="5">
    <source>
        <dbReference type="EMBL" id="AKU94742.1"/>
    </source>
</evidence>
<feature type="repeat" description="TPR" evidence="1">
    <location>
        <begin position="31"/>
        <end position="64"/>
    </location>
</feature>
<feature type="region of interest" description="Disordered" evidence="2">
    <location>
        <begin position="176"/>
        <end position="205"/>
    </location>
</feature>
<proteinExistence type="predicted"/>
<keyword evidence="6" id="KW-1185">Reference proteome</keyword>
<keyword evidence="1" id="KW-0802">TPR repeat</keyword>